<proteinExistence type="predicted"/>
<organism evidence="1 2">
    <name type="scientific">Bacillus cereus VD196</name>
    <dbReference type="NCBI Taxonomy" id="1053243"/>
    <lineage>
        <taxon>Bacteria</taxon>
        <taxon>Bacillati</taxon>
        <taxon>Bacillota</taxon>
        <taxon>Bacilli</taxon>
        <taxon>Bacillales</taxon>
        <taxon>Bacillaceae</taxon>
        <taxon>Bacillus</taxon>
        <taxon>Bacillus cereus group</taxon>
    </lineage>
</organism>
<dbReference type="EMBL" id="AHFL01000056">
    <property type="protein sequence ID" value="EOO62095.1"/>
    <property type="molecule type" value="Genomic_DNA"/>
</dbReference>
<comment type="caution">
    <text evidence="1">The sequence shown here is derived from an EMBL/GenBank/DDBJ whole genome shotgun (WGS) entry which is preliminary data.</text>
</comment>
<protein>
    <recommendedName>
        <fullName evidence="3">Fibronectin type-III domain-containing protein</fullName>
    </recommendedName>
</protein>
<dbReference type="Gene3D" id="2.60.120.260">
    <property type="entry name" value="Galactose-binding domain-like"/>
    <property type="match status" value="1"/>
</dbReference>
<dbReference type="Proteomes" id="UP000014023">
    <property type="component" value="Unassembled WGS sequence"/>
</dbReference>
<reference evidence="1 2" key="1">
    <citation type="submission" date="2012-12" db="EMBL/GenBank/DDBJ databases">
        <title>The Genome Sequence of Bacillus cereus VD196.</title>
        <authorList>
            <consortium name="The Broad Institute Genome Sequencing Platform"/>
            <consortium name="The Broad Institute Genome Sequencing Center for Infectious Disease"/>
            <person name="Feldgarden M."/>
            <person name="Van der Auwera G.A."/>
            <person name="Mahillon J."/>
            <person name="Duprez V."/>
            <person name="Timmery S."/>
            <person name="Mattelet C."/>
            <person name="Dierick K."/>
            <person name="Sun M."/>
            <person name="Yu Z."/>
            <person name="Zhu L."/>
            <person name="Hu X."/>
            <person name="Shank E.B."/>
            <person name="Swiecicka I."/>
            <person name="Hansen B.M."/>
            <person name="Andrup L."/>
            <person name="Walker B."/>
            <person name="Young S.K."/>
            <person name="Zeng Q."/>
            <person name="Gargeya S."/>
            <person name="Fitzgerald M."/>
            <person name="Haas B."/>
            <person name="Abouelleil A."/>
            <person name="Alvarado L."/>
            <person name="Arachchi H.M."/>
            <person name="Berlin A.M."/>
            <person name="Chapman S.B."/>
            <person name="Dewar J."/>
            <person name="Goldberg J."/>
            <person name="Griggs A."/>
            <person name="Gujja S."/>
            <person name="Hansen M."/>
            <person name="Howarth C."/>
            <person name="Imamovic A."/>
            <person name="Larimer J."/>
            <person name="McCowan C."/>
            <person name="Murphy C."/>
            <person name="Neiman D."/>
            <person name="Pearson M."/>
            <person name="Priest M."/>
            <person name="Roberts A."/>
            <person name="Saif S."/>
            <person name="Shea T."/>
            <person name="Sisk P."/>
            <person name="Sykes S."/>
            <person name="Wortman J."/>
            <person name="Nusbaum C."/>
            <person name="Birren B."/>
        </authorList>
    </citation>
    <scope>NUCLEOTIDE SEQUENCE [LARGE SCALE GENOMIC DNA]</scope>
    <source>
        <strain evidence="1 2">VD196</strain>
    </source>
</reference>
<evidence type="ECO:0000313" key="2">
    <source>
        <dbReference type="Proteomes" id="UP000014023"/>
    </source>
</evidence>
<accession>A0A9W5V657</accession>
<dbReference type="RefSeq" id="WP_002184296.1">
    <property type="nucleotide sequence ID" value="NZ_KB976269.1"/>
</dbReference>
<gene>
    <name evidence="1" type="ORF">IKE_05755</name>
</gene>
<sequence length="78" mass="8589">MIKVDPNSSVEQVLTGLEPNTTYELTAYARAEENEEFSVGTKKTGTTNVTVPIYSKEYSQAQLTFKTGSNSTTTTIYL</sequence>
<evidence type="ECO:0008006" key="3">
    <source>
        <dbReference type="Google" id="ProtNLM"/>
    </source>
</evidence>
<name>A0A9W5V657_BACCE</name>
<dbReference type="AlphaFoldDB" id="A0A9W5V657"/>
<evidence type="ECO:0000313" key="1">
    <source>
        <dbReference type="EMBL" id="EOO62095.1"/>
    </source>
</evidence>